<proteinExistence type="predicted"/>
<organism evidence="2 3">
    <name type="scientific">Prorocentrum cordatum</name>
    <dbReference type="NCBI Taxonomy" id="2364126"/>
    <lineage>
        <taxon>Eukaryota</taxon>
        <taxon>Sar</taxon>
        <taxon>Alveolata</taxon>
        <taxon>Dinophyceae</taxon>
        <taxon>Prorocentrales</taxon>
        <taxon>Prorocentraceae</taxon>
        <taxon>Prorocentrum</taxon>
    </lineage>
</organism>
<dbReference type="Proteomes" id="UP001189429">
    <property type="component" value="Unassembled WGS sequence"/>
</dbReference>
<evidence type="ECO:0000313" key="3">
    <source>
        <dbReference type="Proteomes" id="UP001189429"/>
    </source>
</evidence>
<comment type="caution">
    <text evidence="2">The sequence shown here is derived from an EMBL/GenBank/DDBJ whole genome shotgun (WGS) entry which is preliminary data.</text>
</comment>
<reference evidence="2" key="1">
    <citation type="submission" date="2023-10" db="EMBL/GenBank/DDBJ databases">
        <authorList>
            <person name="Chen Y."/>
            <person name="Shah S."/>
            <person name="Dougan E. K."/>
            <person name="Thang M."/>
            <person name="Chan C."/>
        </authorList>
    </citation>
    <scope>NUCLEOTIDE SEQUENCE [LARGE SCALE GENOMIC DNA]</scope>
</reference>
<keyword evidence="3" id="KW-1185">Reference proteome</keyword>
<dbReference type="EMBL" id="CAUYUJ010000777">
    <property type="protein sequence ID" value="CAK0792464.1"/>
    <property type="molecule type" value="Genomic_DNA"/>
</dbReference>
<feature type="region of interest" description="Disordered" evidence="1">
    <location>
        <begin position="17"/>
        <end position="68"/>
    </location>
</feature>
<feature type="non-terminal residue" evidence="2">
    <location>
        <position position="68"/>
    </location>
</feature>
<sequence>DQGTLAADLAGLWLDTDRSQATPGPAPEAQQGVRVGRVREGAPGAVPRPAERLLPPSQPVVRGRDGEA</sequence>
<evidence type="ECO:0000313" key="2">
    <source>
        <dbReference type="EMBL" id="CAK0792464.1"/>
    </source>
</evidence>
<accession>A0ABN9PHL7</accession>
<name>A0ABN9PHL7_9DINO</name>
<gene>
    <name evidence="2" type="ORF">PCOR1329_LOCUS3035</name>
</gene>
<evidence type="ECO:0000256" key="1">
    <source>
        <dbReference type="SAM" id="MobiDB-lite"/>
    </source>
</evidence>
<protein>
    <submittedName>
        <fullName evidence="2">Uncharacterized protein</fullName>
    </submittedName>
</protein>
<feature type="non-terminal residue" evidence="2">
    <location>
        <position position="1"/>
    </location>
</feature>